<proteinExistence type="predicted"/>
<evidence type="ECO:0000313" key="2">
    <source>
        <dbReference type="EMBL" id="KAK2066384.1"/>
    </source>
</evidence>
<protein>
    <recommendedName>
        <fullName evidence="4">Secreted protein</fullName>
    </recommendedName>
</protein>
<sequence>MLVRSYIVISNLLITTITTSTTNAAVTTTTTVIIATTTTSIDLIKEELPVLITGIGRTLRHLYDSYKWRTRALRDGR</sequence>
<dbReference type="AlphaFoldDB" id="A0AAD9HWS2"/>
<reference evidence="2" key="1">
    <citation type="journal article" date="2023" name="Mol. Plant Microbe Interact.">
        <title>Elucidating the Obligate Nature and Biological Capacity of an Invasive Fungal Corn Pathogen.</title>
        <authorList>
            <person name="MacCready J.S."/>
            <person name="Roggenkamp E.M."/>
            <person name="Gdanetz K."/>
            <person name="Chilvers M.I."/>
        </authorList>
    </citation>
    <scope>NUCLEOTIDE SEQUENCE</scope>
    <source>
        <strain evidence="2">PM02</strain>
    </source>
</reference>
<dbReference type="Proteomes" id="UP001217918">
    <property type="component" value="Unassembled WGS sequence"/>
</dbReference>
<name>A0AAD9HWS2_9PEZI</name>
<feature type="signal peptide" evidence="1">
    <location>
        <begin position="1"/>
        <end position="24"/>
    </location>
</feature>
<gene>
    <name evidence="2" type="ORF">P8C59_000213</name>
</gene>
<comment type="caution">
    <text evidence="2">The sequence shown here is derived from an EMBL/GenBank/DDBJ whole genome shotgun (WGS) entry which is preliminary data.</text>
</comment>
<keyword evidence="3" id="KW-1185">Reference proteome</keyword>
<organism evidence="2 3">
    <name type="scientific">Phyllachora maydis</name>
    <dbReference type="NCBI Taxonomy" id="1825666"/>
    <lineage>
        <taxon>Eukaryota</taxon>
        <taxon>Fungi</taxon>
        <taxon>Dikarya</taxon>
        <taxon>Ascomycota</taxon>
        <taxon>Pezizomycotina</taxon>
        <taxon>Sordariomycetes</taxon>
        <taxon>Sordariomycetidae</taxon>
        <taxon>Phyllachorales</taxon>
        <taxon>Phyllachoraceae</taxon>
        <taxon>Phyllachora</taxon>
    </lineage>
</organism>
<feature type="chain" id="PRO_5041914957" description="Secreted protein" evidence="1">
    <location>
        <begin position="25"/>
        <end position="77"/>
    </location>
</feature>
<evidence type="ECO:0000313" key="3">
    <source>
        <dbReference type="Proteomes" id="UP001217918"/>
    </source>
</evidence>
<evidence type="ECO:0008006" key="4">
    <source>
        <dbReference type="Google" id="ProtNLM"/>
    </source>
</evidence>
<dbReference type="EMBL" id="JAQQPM010000001">
    <property type="protein sequence ID" value="KAK2066384.1"/>
    <property type="molecule type" value="Genomic_DNA"/>
</dbReference>
<keyword evidence="1" id="KW-0732">Signal</keyword>
<accession>A0AAD9HWS2</accession>
<evidence type="ECO:0000256" key="1">
    <source>
        <dbReference type="SAM" id="SignalP"/>
    </source>
</evidence>